<reference evidence="3 4" key="1">
    <citation type="submission" date="2019-09" db="EMBL/GenBank/DDBJ databases">
        <title>A chromosome-level genome assembly of the Chinese tupelo Nyssa sinensis.</title>
        <authorList>
            <person name="Yang X."/>
            <person name="Kang M."/>
            <person name="Yang Y."/>
            <person name="Xiong H."/>
            <person name="Wang M."/>
            <person name="Zhang Z."/>
            <person name="Wang Z."/>
            <person name="Wu H."/>
            <person name="Ma T."/>
            <person name="Liu J."/>
            <person name="Xi Z."/>
        </authorList>
    </citation>
    <scope>NUCLEOTIDE SEQUENCE [LARGE SCALE GENOMIC DNA]</scope>
    <source>
        <strain evidence="3">J267</strain>
        <tissue evidence="3">Leaf</tissue>
    </source>
</reference>
<evidence type="ECO:0000313" key="3">
    <source>
        <dbReference type="EMBL" id="KAA8518650.1"/>
    </source>
</evidence>
<feature type="repeat" description="PPR" evidence="2">
    <location>
        <begin position="44"/>
        <end position="78"/>
    </location>
</feature>
<keyword evidence="1" id="KW-0677">Repeat</keyword>
<gene>
    <name evidence="3" type="ORF">F0562_016124</name>
</gene>
<dbReference type="EMBL" id="CM018050">
    <property type="protein sequence ID" value="KAA8518650.1"/>
    <property type="molecule type" value="Genomic_DNA"/>
</dbReference>
<evidence type="ECO:0000313" key="4">
    <source>
        <dbReference type="Proteomes" id="UP000325577"/>
    </source>
</evidence>
<dbReference type="GO" id="GO:0009451">
    <property type="term" value="P:RNA modification"/>
    <property type="evidence" value="ECO:0007669"/>
    <property type="project" value="InterPro"/>
</dbReference>
<dbReference type="AlphaFoldDB" id="A0A5J4ZIY7"/>
<dbReference type="InterPro" id="IPR002885">
    <property type="entry name" value="PPR_rpt"/>
</dbReference>
<feature type="repeat" description="PPR" evidence="2">
    <location>
        <begin position="145"/>
        <end position="175"/>
    </location>
</feature>
<sequence>MALHATIIKLEEDTYLSNALISAYLKLGLATNAHRVFAGLSCPDVVSYTAMISGFAKLNREYEAVKFFFKMRSSGIEPNEYSFVAMLTACIRLSELELGFQLHALAIKIGCSKCTFVSNAIMGLYVKHGCLDLVLELFDEMSQRDIVSWNTVIAGVVKELMYERAFELFRDMQRIDGFRVDQFTLSTLLAASTRDSAFIQGREIHAHALKTGFEVNLSVINALIVFYTKCGSVKDVVALFVRHAFKGYVKLSKQVHGFILKFGFGSNDCIEAALLDMCTSQMKAISLFCLMQSEETMVVDEVALAAVLGVCGTLGFHALGEQLHGPALKTGFLSDTGVGNAIVSMYSKCGNIEDAIKVFNIMPTHDIVSWNGLMAGHLLHRQGDEALACVVEDGKGWCTAGFSYLSLNYFSL</sequence>
<dbReference type="Pfam" id="PF01535">
    <property type="entry name" value="PPR"/>
    <property type="match status" value="2"/>
</dbReference>
<dbReference type="OrthoDB" id="745501at2759"/>
<protein>
    <recommendedName>
        <fullName evidence="5">Pentatricopeptide repeat-containing protein</fullName>
    </recommendedName>
</protein>
<keyword evidence="4" id="KW-1185">Reference proteome</keyword>
<dbReference type="Proteomes" id="UP000325577">
    <property type="component" value="Linkage Group LG7"/>
</dbReference>
<dbReference type="Pfam" id="PF13041">
    <property type="entry name" value="PPR_2"/>
    <property type="match status" value="2"/>
</dbReference>
<feature type="repeat" description="PPR" evidence="2">
    <location>
        <begin position="335"/>
        <end position="369"/>
    </location>
</feature>
<organism evidence="3 4">
    <name type="scientific">Nyssa sinensis</name>
    <dbReference type="NCBI Taxonomy" id="561372"/>
    <lineage>
        <taxon>Eukaryota</taxon>
        <taxon>Viridiplantae</taxon>
        <taxon>Streptophyta</taxon>
        <taxon>Embryophyta</taxon>
        <taxon>Tracheophyta</taxon>
        <taxon>Spermatophyta</taxon>
        <taxon>Magnoliopsida</taxon>
        <taxon>eudicotyledons</taxon>
        <taxon>Gunneridae</taxon>
        <taxon>Pentapetalae</taxon>
        <taxon>asterids</taxon>
        <taxon>Cornales</taxon>
        <taxon>Nyssaceae</taxon>
        <taxon>Nyssa</taxon>
    </lineage>
</organism>
<evidence type="ECO:0008006" key="5">
    <source>
        <dbReference type="Google" id="ProtNLM"/>
    </source>
</evidence>
<proteinExistence type="predicted"/>
<evidence type="ECO:0000256" key="1">
    <source>
        <dbReference type="ARBA" id="ARBA00022737"/>
    </source>
</evidence>
<dbReference type="InterPro" id="IPR011990">
    <property type="entry name" value="TPR-like_helical_dom_sf"/>
</dbReference>
<name>A0A5J4ZIY7_9ASTE</name>
<dbReference type="PROSITE" id="PS51375">
    <property type="entry name" value="PPR"/>
    <property type="match status" value="3"/>
</dbReference>
<dbReference type="PANTHER" id="PTHR47926">
    <property type="entry name" value="PENTATRICOPEPTIDE REPEAT-CONTAINING PROTEIN"/>
    <property type="match status" value="1"/>
</dbReference>
<evidence type="ECO:0000256" key="2">
    <source>
        <dbReference type="PROSITE-ProRule" id="PRU00708"/>
    </source>
</evidence>
<dbReference type="Gene3D" id="1.25.40.10">
    <property type="entry name" value="Tetratricopeptide repeat domain"/>
    <property type="match status" value="3"/>
</dbReference>
<accession>A0A5J4ZIY7</accession>
<dbReference type="NCBIfam" id="TIGR00756">
    <property type="entry name" value="PPR"/>
    <property type="match status" value="4"/>
</dbReference>
<dbReference type="GO" id="GO:0003723">
    <property type="term" value="F:RNA binding"/>
    <property type="evidence" value="ECO:0007669"/>
    <property type="project" value="InterPro"/>
</dbReference>
<dbReference type="InterPro" id="IPR046960">
    <property type="entry name" value="PPR_At4g14850-like_plant"/>
</dbReference>